<dbReference type="Proteomes" id="UP001596417">
    <property type="component" value="Unassembled WGS sequence"/>
</dbReference>
<reference evidence="2 3" key="1">
    <citation type="journal article" date="2019" name="Int. J. Syst. Evol. Microbiol.">
        <title>The Global Catalogue of Microorganisms (GCM) 10K type strain sequencing project: providing services to taxonomists for standard genome sequencing and annotation.</title>
        <authorList>
            <consortium name="The Broad Institute Genomics Platform"/>
            <consortium name="The Broad Institute Genome Sequencing Center for Infectious Disease"/>
            <person name="Wu L."/>
            <person name="Ma J."/>
        </authorList>
    </citation>
    <scope>NUCLEOTIDE SEQUENCE [LARGE SCALE GENOMIC DNA]</scope>
    <source>
        <strain evidence="2 3">RDMS1</strain>
    </source>
</reference>
<gene>
    <name evidence="2" type="ORF">ACFQL7_26570</name>
</gene>
<sequence length="93" mass="10005">MSEEDLDTAIDDTWKAGKTGLLWRLCFIKNVYLGDTNEMNVSACLIQTVNGGFTYGTNEGSKSPDQASRAGCPRSSHLSNSTNSFALLEAGQP</sequence>
<feature type="region of interest" description="Disordered" evidence="1">
    <location>
        <begin position="56"/>
        <end position="93"/>
    </location>
</feature>
<accession>A0ABD5YVU4</accession>
<protein>
    <submittedName>
        <fullName evidence="2">Uncharacterized protein</fullName>
    </submittedName>
</protein>
<keyword evidence="3" id="KW-1185">Reference proteome</keyword>
<dbReference type="RefSeq" id="WP_248910378.1">
    <property type="nucleotide sequence ID" value="NZ_CP109982.1"/>
</dbReference>
<evidence type="ECO:0000313" key="3">
    <source>
        <dbReference type="Proteomes" id="UP001596417"/>
    </source>
</evidence>
<proteinExistence type="predicted"/>
<evidence type="ECO:0000313" key="2">
    <source>
        <dbReference type="EMBL" id="MFC7192997.1"/>
    </source>
</evidence>
<dbReference type="EMBL" id="JBHTAX010000006">
    <property type="protein sequence ID" value="MFC7192997.1"/>
    <property type="molecule type" value="Genomic_DNA"/>
</dbReference>
<dbReference type="AlphaFoldDB" id="A0ABD5YVU4"/>
<dbReference type="GeneID" id="76202765"/>
<comment type="caution">
    <text evidence="2">The sequence shown here is derived from an EMBL/GenBank/DDBJ whole genome shotgun (WGS) entry which is preliminary data.</text>
</comment>
<feature type="compositionally biased region" description="Polar residues" evidence="1">
    <location>
        <begin position="56"/>
        <end position="66"/>
    </location>
</feature>
<evidence type="ECO:0000256" key="1">
    <source>
        <dbReference type="SAM" id="MobiDB-lite"/>
    </source>
</evidence>
<organism evidence="2 3">
    <name type="scientific">Halocatena marina</name>
    <dbReference type="NCBI Taxonomy" id="2934937"/>
    <lineage>
        <taxon>Archaea</taxon>
        <taxon>Methanobacteriati</taxon>
        <taxon>Methanobacteriota</taxon>
        <taxon>Stenosarchaea group</taxon>
        <taxon>Halobacteria</taxon>
        <taxon>Halobacteriales</taxon>
        <taxon>Natronomonadaceae</taxon>
        <taxon>Halocatena</taxon>
    </lineage>
</organism>
<feature type="compositionally biased region" description="Polar residues" evidence="1">
    <location>
        <begin position="76"/>
        <end position="85"/>
    </location>
</feature>
<name>A0ABD5YVU4_9EURY</name>